<evidence type="ECO:0000313" key="1">
    <source>
        <dbReference type="EMBL" id="SHK92873.1"/>
    </source>
</evidence>
<keyword evidence="2" id="KW-1185">Reference proteome</keyword>
<reference evidence="2" key="1">
    <citation type="submission" date="2016-11" db="EMBL/GenBank/DDBJ databases">
        <authorList>
            <person name="Varghese N."/>
            <person name="Submissions S."/>
        </authorList>
    </citation>
    <scope>NUCLEOTIDE SEQUENCE [LARGE SCALE GENOMIC DNA]</scope>
    <source>
        <strain evidence="2">DSM 10349</strain>
    </source>
</reference>
<dbReference type="AlphaFoldDB" id="A0A1M6WGF7"/>
<gene>
    <name evidence="1" type="ORF">SAMN02745123_03624</name>
</gene>
<dbReference type="Proteomes" id="UP000183997">
    <property type="component" value="Unassembled WGS sequence"/>
</dbReference>
<accession>A0A1M6WGF7</accession>
<evidence type="ECO:0000313" key="2">
    <source>
        <dbReference type="Proteomes" id="UP000183997"/>
    </source>
</evidence>
<dbReference type="STRING" id="1121421.SAMN02745123_03624"/>
<sequence>MLYSMWVQHNLRPGLFWQLPRGEQLLLLAFTDIELEQMEKARREVAKR</sequence>
<organism evidence="1 2">
    <name type="scientific">Desulforamulus aeronauticus DSM 10349</name>
    <dbReference type="NCBI Taxonomy" id="1121421"/>
    <lineage>
        <taxon>Bacteria</taxon>
        <taxon>Bacillati</taxon>
        <taxon>Bacillota</taxon>
        <taxon>Clostridia</taxon>
        <taxon>Eubacteriales</taxon>
        <taxon>Peptococcaceae</taxon>
        <taxon>Desulforamulus</taxon>
    </lineage>
</organism>
<name>A0A1M6WGF7_9FIRM</name>
<proteinExistence type="predicted"/>
<dbReference type="EMBL" id="FRAR01000030">
    <property type="protein sequence ID" value="SHK92873.1"/>
    <property type="molecule type" value="Genomic_DNA"/>
</dbReference>
<protein>
    <submittedName>
        <fullName evidence="1">Uncharacterized protein</fullName>
    </submittedName>
</protein>